<feature type="coiled-coil region" evidence="1">
    <location>
        <begin position="261"/>
        <end position="305"/>
    </location>
</feature>
<feature type="region of interest" description="Disordered" evidence="2">
    <location>
        <begin position="615"/>
        <end position="676"/>
    </location>
</feature>
<keyword evidence="1" id="KW-0175">Coiled coil</keyword>
<gene>
    <name evidence="3" type="ORF">PECAL_1P26730</name>
</gene>
<evidence type="ECO:0000256" key="2">
    <source>
        <dbReference type="SAM" id="MobiDB-lite"/>
    </source>
</evidence>
<evidence type="ECO:0000256" key="1">
    <source>
        <dbReference type="SAM" id="Coils"/>
    </source>
</evidence>
<feature type="compositionally biased region" description="Basic and acidic residues" evidence="2">
    <location>
        <begin position="43"/>
        <end position="54"/>
    </location>
</feature>
<feature type="compositionally biased region" description="Acidic residues" evidence="2">
    <location>
        <begin position="133"/>
        <end position="145"/>
    </location>
</feature>
<evidence type="ECO:0000313" key="3">
    <source>
        <dbReference type="EMBL" id="CAH0366196.1"/>
    </source>
</evidence>
<evidence type="ECO:0000313" key="4">
    <source>
        <dbReference type="Proteomes" id="UP000789595"/>
    </source>
</evidence>
<feature type="region of interest" description="Disordered" evidence="2">
    <location>
        <begin position="1"/>
        <end position="145"/>
    </location>
</feature>
<feature type="non-terminal residue" evidence="3">
    <location>
        <position position="1"/>
    </location>
</feature>
<organism evidence="3 4">
    <name type="scientific">Pelagomonas calceolata</name>
    <dbReference type="NCBI Taxonomy" id="35677"/>
    <lineage>
        <taxon>Eukaryota</taxon>
        <taxon>Sar</taxon>
        <taxon>Stramenopiles</taxon>
        <taxon>Ochrophyta</taxon>
        <taxon>Pelagophyceae</taxon>
        <taxon>Pelagomonadales</taxon>
        <taxon>Pelagomonadaceae</taxon>
        <taxon>Pelagomonas</taxon>
    </lineage>
</organism>
<comment type="caution">
    <text evidence="3">The sequence shown here is derived from an EMBL/GenBank/DDBJ whole genome shotgun (WGS) entry which is preliminary data.</text>
</comment>
<accession>A0A8J2SEP6</accession>
<feature type="compositionally biased region" description="Acidic residues" evidence="2">
    <location>
        <begin position="110"/>
        <end position="125"/>
    </location>
</feature>
<name>A0A8J2SEP6_9STRA</name>
<sequence length="705" mass="78270">GKESTAPSESGGPRSRLAQRRTASHPVTAPALPRTRAASKSATTRESRLPNKEQPHRRRRRAVTMVKKYATQMTRRGPVQVAFDEQSVESAPPVKRRPPPHVPVPALLADPEDEEVLHEPEEDVESLAASTIDESDESEAPPVEVDDERLRAVEAGLERLGKDMDGMRSENLRITRDNGTVWTLERAFESRMSTTMSSYGAQVAGMRAALNTELRDAMRSVVLDHLADPVARGAAHEHAVETLFKTCQALTEKAYASDKRAMQAEAQLSAAKGRLTSLEERCLKLEKAQREIDKSEARRDRAVAQDKQWRVDNEPKIAQGARAFQSLEALSMRLGALLTIDAAAEKARSGDRDGASETVEKWEVDPTQFLHKLSQQNAGGGEGVALRHGLRLKADVIAGAEEDEPCADAVLALFRRVSTLERDKAERNKVIQLSDRLGNLSKDQEKQVERLDRKIDGTQAALNHEVKTLNKNIEDNAKVTFQNEDHLDKHDGELAELKESVGSTFQAVRTALAPELHLLEELDEFRAFVEDDHAGRLEALEATRSTHEQVSLKADKEAMKVKASHDELQAVVDSVRTLAITVNNFGEEIRKSESIARNAGNIARKADALVKEVRKRATAEARPPLEPVGVPAEEAPPKQRMRRKKKRDDEGLLTGGYDYEEQEEESPTRRVEVELPTIPAPGLALHKHRLEWSKPSSTRELIAEE</sequence>
<dbReference type="AlphaFoldDB" id="A0A8J2SEP6"/>
<dbReference type="EMBL" id="CAKKNE010000001">
    <property type="protein sequence ID" value="CAH0366196.1"/>
    <property type="molecule type" value="Genomic_DNA"/>
</dbReference>
<keyword evidence="4" id="KW-1185">Reference proteome</keyword>
<protein>
    <submittedName>
        <fullName evidence="3">Uncharacterized protein</fullName>
    </submittedName>
</protein>
<feature type="non-terminal residue" evidence="3">
    <location>
        <position position="705"/>
    </location>
</feature>
<reference evidence="3" key="1">
    <citation type="submission" date="2021-11" db="EMBL/GenBank/DDBJ databases">
        <authorList>
            <consortium name="Genoscope - CEA"/>
            <person name="William W."/>
        </authorList>
    </citation>
    <scope>NUCLEOTIDE SEQUENCE</scope>
</reference>
<dbReference type="Proteomes" id="UP000789595">
    <property type="component" value="Unassembled WGS sequence"/>
</dbReference>
<proteinExistence type="predicted"/>